<protein>
    <recommendedName>
        <fullName evidence="1">Phosphodiester glycosidase domain-containing protein</fullName>
    </recommendedName>
</protein>
<sequence length="269" mass="28418">MRMRPRVVLAIVVGLLAVAATAFFVRPRPAPKPPLVVGELPPFCHDLSFEGVVHAVCEVDPKGYAVFVARADARGKPYGSIQAFDKAVAAKGAPVQLAMNAGMYHEGLGPVGLFVEAGRQETPLNQADGEGNFFLEPNGVFFVRKDGSAGVMETAAYEAAHPEGDPDIAYATQSGPMLVIDGKIHPRFEPDGTSRFIRNGAGVRGDGTVVLAISRQPVSLGSFARLFKDELACPNALFLDGAISTLSDGDRILVGGKDPVGPILAVRKR</sequence>
<dbReference type="EMBL" id="SSNY01000016">
    <property type="protein sequence ID" value="THF54715.1"/>
    <property type="molecule type" value="Genomic_DNA"/>
</dbReference>
<feature type="domain" description="Phosphodiester glycosidase" evidence="1">
    <location>
        <begin position="95"/>
        <end position="245"/>
    </location>
</feature>
<dbReference type="InterPro" id="IPR018711">
    <property type="entry name" value="NAGPA"/>
</dbReference>
<accession>A0ABY2Q2K0</accession>
<reference evidence="2 3" key="1">
    <citation type="submission" date="2019-04" db="EMBL/GenBank/DDBJ databases">
        <title>Mesorhizobium composti sp. nov., isolated from compost.</title>
        <authorList>
            <person name="Lin S.-Y."/>
            <person name="Hameed A."/>
            <person name="Hsieh Y.-T."/>
            <person name="Young C.-C."/>
        </authorList>
    </citation>
    <scope>NUCLEOTIDE SEQUENCE [LARGE SCALE GENOMIC DNA]</scope>
    <source>
        <strain evidence="2 3">CC-YTH430</strain>
    </source>
</reference>
<organism evidence="2 3">
    <name type="scientific">Ollibium composti</name>
    <dbReference type="NCBI Taxonomy" id="2675109"/>
    <lineage>
        <taxon>Bacteria</taxon>
        <taxon>Pseudomonadati</taxon>
        <taxon>Pseudomonadota</taxon>
        <taxon>Alphaproteobacteria</taxon>
        <taxon>Hyphomicrobiales</taxon>
        <taxon>Phyllobacteriaceae</taxon>
        <taxon>Ollibium</taxon>
    </lineage>
</organism>
<proteinExistence type="predicted"/>
<name>A0ABY2Q2K0_9HYPH</name>
<comment type="caution">
    <text evidence="2">The sequence shown here is derived from an EMBL/GenBank/DDBJ whole genome shotgun (WGS) entry which is preliminary data.</text>
</comment>
<evidence type="ECO:0000313" key="3">
    <source>
        <dbReference type="Proteomes" id="UP000306441"/>
    </source>
</evidence>
<keyword evidence="3" id="KW-1185">Reference proteome</keyword>
<evidence type="ECO:0000259" key="1">
    <source>
        <dbReference type="Pfam" id="PF09992"/>
    </source>
</evidence>
<dbReference type="Proteomes" id="UP000306441">
    <property type="component" value="Unassembled WGS sequence"/>
</dbReference>
<evidence type="ECO:0000313" key="2">
    <source>
        <dbReference type="EMBL" id="THF54715.1"/>
    </source>
</evidence>
<gene>
    <name evidence="2" type="ORF">E6C48_20785</name>
</gene>
<dbReference type="Pfam" id="PF09992">
    <property type="entry name" value="NAGPA"/>
    <property type="match status" value="1"/>
</dbReference>